<dbReference type="Gene3D" id="3.40.50.12090">
    <property type="match status" value="2"/>
</dbReference>
<dbReference type="PRINTS" id="PR01607">
    <property type="entry name" value="APYRASEFAMLY"/>
</dbReference>
<dbReference type="FunFam" id="3.60.21.10:FF:000052">
    <property type="entry name" value="Endonuclease YhcR"/>
    <property type="match status" value="1"/>
</dbReference>
<dbReference type="InterPro" id="IPR007253">
    <property type="entry name" value="Cell_wall-bd_2"/>
</dbReference>
<dbReference type="InterPro" id="IPR006146">
    <property type="entry name" value="5'-Nucleotdase_CS"/>
</dbReference>
<evidence type="ECO:0000313" key="10">
    <source>
        <dbReference type="Proteomes" id="UP000031014"/>
    </source>
</evidence>
<dbReference type="STRING" id="1321606.SAMD00020551_0148"/>
<dbReference type="Pfam" id="PF04122">
    <property type="entry name" value="CW_binding_2"/>
    <property type="match status" value="3"/>
</dbReference>
<evidence type="ECO:0000259" key="7">
    <source>
        <dbReference type="Pfam" id="PF00149"/>
    </source>
</evidence>
<dbReference type="PANTHER" id="PTHR11575:SF24">
    <property type="entry name" value="5'-NUCLEOTIDASE"/>
    <property type="match status" value="1"/>
</dbReference>
<feature type="signal peptide" evidence="6">
    <location>
        <begin position="1"/>
        <end position="33"/>
    </location>
</feature>
<dbReference type="InterPro" id="IPR008334">
    <property type="entry name" value="5'-Nucleotdase_C"/>
</dbReference>
<dbReference type="InterPro" id="IPR029052">
    <property type="entry name" value="Metallo-depent_PP-like"/>
</dbReference>
<dbReference type="RefSeq" id="WP_052442027.1">
    <property type="nucleotide sequence ID" value="NZ_BASE01000004.1"/>
</dbReference>
<feature type="domain" description="5'-Nucleotidase C-terminal" evidence="8">
    <location>
        <begin position="658"/>
        <end position="844"/>
    </location>
</feature>
<feature type="domain" description="Calcineurin-like phosphoesterase" evidence="7">
    <location>
        <begin position="939"/>
        <end position="1171"/>
    </location>
</feature>
<keyword evidence="2" id="KW-0134">Cell wall</keyword>
<dbReference type="PROSITE" id="PS00785">
    <property type="entry name" value="5_NUCLEOTIDASE_1"/>
    <property type="match status" value="1"/>
</dbReference>
<dbReference type="GO" id="GO:0008253">
    <property type="term" value="F:5'-nucleotidase activity"/>
    <property type="evidence" value="ECO:0007669"/>
    <property type="project" value="TreeGrafter"/>
</dbReference>
<evidence type="ECO:0000313" key="9">
    <source>
        <dbReference type="EMBL" id="GAM12029.1"/>
    </source>
</evidence>
<keyword evidence="10" id="KW-1185">Reference proteome</keyword>
<sequence>MKKEFKKKLNGLAVSALTVGLLASPMYGSSVFAEGTPTKVMSSEALVKLKIMETTDVHGSIMNHDYFTDTEATKGLAKVSTLIKAERSENANNLLLDNGDMLQGNPFTDYVAKVNPLTFVDRLAGFGRYETAIDISKEGWDSAETVVLVRSDQFADALAAAPLAYKYNAPILLTQSDKLNADTKAEIKRLGAKRVVIVGGTGAVSADIQSTLSHKMKLWVKRLGGENRFDTAALVAEELGNSKKAILVNGHNYPDAISVAPYAAKNGLPILLTDAAALPVETKAALNGVTETILVGGTSVISDKVEESVKGASRFGGNSRFDTSYKVATELDSVKTRVFVATGRGFADALAGSVLAAKEDAPVVLVDKDSMLKKVAELVDGKSVTILGGDAVVSGSLIKNENHPIYEAMNELNYDAATLGNHEFNYGLDFLEGSMRTAEFPFVSANVYEDDHDNDPTNDKNFVKPYQIIDKEVVDEAGKKHIVKVGVIGFVAPQIMQWDKANLEGKVVTEDVVASAKKWVPQMKKDGAEIVVTLAHTGFDEDKSNKENTVFALSEVEGIDAILFGHTHKAFPSKDYDGIAGVDSVNGTINGVAAVQSVVDGSHLGVIDLTLEKVDGKWGVKGSKSEVLSAKTAEVDKKIVDVMQPSHEATVDYINQPIGQTTAPIYSYFARVQDDPSVQIVSNAQKEYIEDVMKGTEYEDLPVLSSAAPFKAGRNGADEYTYFPSGDISVKNVSDLYKYNNTVSALKLSGAQVKEYLEWTAVNFNQIDPNVTTEQSLINSEFPVYNFDTLDGVTYEIDVTQPAKYDKDGKVVNEGASRIKNLSYEGKPVADDQEFVIATNNYRAAFTKLANPDGQRVIYSSPDENRQVVMNYIIKNKTINPSADNNWTISPINGNVNVVFESSPAAKKFESESIKYAGEGKDGFAKYSIDLKGLEVQLLGINDFHGQLDTYNSKLNAGGVDYLAAYLKKHEAENPENTLMLHAGDAVGASSPVSALLQDEPTINIMNKLGFDVGTVGNHEFDEGVAEMLRLINGGSHPKTVDKYGVFGGADFSYVAANVVDEKTNEPILDPYVIKEVSGVPIGFIGIAYSDTPSIVTPSGVAGVKFTDEVEAINKYAAELKEQGVEAIVVITHNPAKSDSDGSNPTEELVEIAKNVDDEVDVMFGGHNHQYTNTIVDGKLLVQSYSYGTAFSDVDLLIDPVTKDIKKKTAAIVNVARDGITPDPEIKAILDNYIADVAPILNEKIGTTPGFISREANAHGESAMGNMVADAMRWKTGTDFAFMNSGGVRSDIDAGEITWKEAFTVQPFGNDLVKMEVTGAQIKTLLEQQWGSKVRIMPISGLKVTYDDTRAAGDRIVSIVKNDGTPVAPGETYSITVNNYMADGGDGYAILATIKDRTVDVVDLEAFVGYIKENGTVDPKIEGRVLNIKK</sequence>
<dbReference type="Pfam" id="PF00149">
    <property type="entry name" value="Metallophos"/>
    <property type="match status" value="1"/>
</dbReference>
<proteinExistence type="predicted"/>
<dbReference type="Pfam" id="PF02872">
    <property type="entry name" value="5_nucleotid_C"/>
    <property type="match status" value="2"/>
</dbReference>
<comment type="caution">
    <text evidence="9">The sequence shown here is derived from an EMBL/GenBank/DDBJ whole genome shotgun (WGS) entry which is preliminary data.</text>
</comment>
<dbReference type="InterPro" id="IPR036907">
    <property type="entry name" value="5'-Nucleotdase_C_sf"/>
</dbReference>
<keyword evidence="5" id="KW-0572">Peptidoglycan-anchor</keyword>
<evidence type="ECO:0000256" key="1">
    <source>
        <dbReference type="ARBA" id="ARBA00004168"/>
    </source>
</evidence>
<keyword evidence="3" id="KW-0964">Secreted</keyword>
<evidence type="ECO:0000256" key="6">
    <source>
        <dbReference type="SAM" id="SignalP"/>
    </source>
</evidence>
<comment type="subcellular location">
    <subcellularLocation>
        <location evidence="1">Secreted</location>
        <location evidence="1">Cell wall</location>
        <topology evidence="1">Peptidoglycan-anchor</topology>
    </subcellularLocation>
</comment>
<keyword evidence="9" id="KW-0378">Hydrolase</keyword>
<name>A0A0A8WYJ5_MESS1</name>
<keyword evidence="4 6" id="KW-0732">Signal</keyword>
<dbReference type="Gene3D" id="3.60.21.10">
    <property type="match status" value="3"/>
</dbReference>
<feature type="domain" description="5'-Nucleotidase C-terminal" evidence="8">
    <location>
        <begin position="1244"/>
        <end position="1392"/>
    </location>
</feature>
<dbReference type="InterPro" id="IPR004843">
    <property type="entry name" value="Calcineurin-like_PHP"/>
</dbReference>
<dbReference type="EC" id="3.1.4.16" evidence="9"/>
<dbReference type="PROSITE" id="PS00786">
    <property type="entry name" value="5_NUCLEOTIDASE_2"/>
    <property type="match status" value="2"/>
</dbReference>
<evidence type="ECO:0000256" key="3">
    <source>
        <dbReference type="ARBA" id="ARBA00022525"/>
    </source>
</evidence>
<feature type="chain" id="PRO_5002042307" evidence="6">
    <location>
        <begin position="34"/>
        <end position="1430"/>
    </location>
</feature>
<dbReference type="GO" id="GO:0008663">
    <property type="term" value="F:2',3'-cyclic-nucleotide 2'-phosphodiesterase activity"/>
    <property type="evidence" value="ECO:0007669"/>
    <property type="project" value="UniProtKB-EC"/>
</dbReference>
<dbReference type="Proteomes" id="UP000031014">
    <property type="component" value="Unassembled WGS sequence"/>
</dbReference>
<gene>
    <name evidence="9" type="ORF">SAMD00020551_0148</name>
</gene>
<dbReference type="GO" id="GO:0000166">
    <property type="term" value="F:nucleotide binding"/>
    <property type="evidence" value="ECO:0007669"/>
    <property type="project" value="InterPro"/>
</dbReference>
<evidence type="ECO:0000259" key="8">
    <source>
        <dbReference type="Pfam" id="PF02872"/>
    </source>
</evidence>
<dbReference type="GO" id="GO:0030288">
    <property type="term" value="C:outer membrane-bounded periplasmic space"/>
    <property type="evidence" value="ECO:0007669"/>
    <property type="project" value="TreeGrafter"/>
</dbReference>
<dbReference type="SUPFAM" id="SSF56300">
    <property type="entry name" value="Metallo-dependent phosphatases"/>
    <property type="match status" value="3"/>
</dbReference>
<organism evidence="9 10">
    <name type="scientific">Mesobacillus selenatarsenatis (strain DSM 18680 / JCM 14380 / FERM P-15431 / SF-1)</name>
    <dbReference type="NCBI Taxonomy" id="1321606"/>
    <lineage>
        <taxon>Bacteria</taxon>
        <taxon>Bacillati</taxon>
        <taxon>Bacillota</taxon>
        <taxon>Bacilli</taxon>
        <taxon>Bacillales</taxon>
        <taxon>Bacillaceae</taxon>
        <taxon>Mesobacillus</taxon>
    </lineage>
</organism>
<evidence type="ECO:0000256" key="2">
    <source>
        <dbReference type="ARBA" id="ARBA00022512"/>
    </source>
</evidence>
<dbReference type="Gene3D" id="3.90.780.10">
    <property type="entry name" value="5'-Nucleotidase, C-terminal domain"/>
    <property type="match status" value="2"/>
</dbReference>
<accession>A0A0A8WYJ5</accession>
<dbReference type="InterPro" id="IPR006179">
    <property type="entry name" value="5_nucleotidase/apyrase"/>
</dbReference>
<dbReference type="GO" id="GO:0046872">
    <property type="term" value="F:metal ion binding"/>
    <property type="evidence" value="ECO:0007669"/>
    <property type="project" value="InterPro"/>
</dbReference>
<dbReference type="OrthoDB" id="9775118at2"/>
<dbReference type="NCBIfam" id="NF006938">
    <property type="entry name" value="PRK09420.1"/>
    <property type="match status" value="1"/>
</dbReference>
<dbReference type="PANTHER" id="PTHR11575">
    <property type="entry name" value="5'-NUCLEOTIDASE-RELATED"/>
    <property type="match status" value="1"/>
</dbReference>
<evidence type="ECO:0000256" key="5">
    <source>
        <dbReference type="ARBA" id="ARBA00023088"/>
    </source>
</evidence>
<dbReference type="SUPFAM" id="SSF55816">
    <property type="entry name" value="5'-nucleotidase (syn. UDP-sugar hydrolase), C-terminal domain"/>
    <property type="match status" value="2"/>
</dbReference>
<reference evidence="9 10" key="1">
    <citation type="submission" date="2013-06" db="EMBL/GenBank/DDBJ databases">
        <title>Whole genome shotgun sequence of Bacillus selenatarsenatis SF-1.</title>
        <authorList>
            <person name="Kuroda M."/>
            <person name="Sei K."/>
            <person name="Yamashita M."/>
            <person name="Ike M."/>
        </authorList>
    </citation>
    <scope>NUCLEOTIDE SEQUENCE [LARGE SCALE GENOMIC DNA]</scope>
    <source>
        <strain evidence="9 10">SF-1</strain>
    </source>
</reference>
<protein>
    <submittedName>
        <fullName evidence="9">2',3'-cyclic-nucleotide 2'-phosphodiesterase</fullName>
        <ecNumber evidence="9">3.1.4.16</ecNumber>
    </submittedName>
</protein>
<evidence type="ECO:0000256" key="4">
    <source>
        <dbReference type="ARBA" id="ARBA00022729"/>
    </source>
</evidence>
<dbReference type="FunFam" id="3.90.780.10:FF:000004">
    <property type="entry name" value="UDP-sugar hydrolase, putative"/>
    <property type="match status" value="1"/>
</dbReference>
<dbReference type="GO" id="GO:0009166">
    <property type="term" value="P:nucleotide catabolic process"/>
    <property type="evidence" value="ECO:0007669"/>
    <property type="project" value="InterPro"/>
</dbReference>
<dbReference type="GO" id="GO:0008768">
    <property type="term" value="F:UDP-sugar diphosphatase activity"/>
    <property type="evidence" value="ECO:0007669"/>
    <property type="project" value="TreeGrafter"/>
</dbReference>
<dbReference type="EMBL" id="BASE01000004">
    <property type="protein sequence ID" value="GAM12029.1"/>
    <property type="molecule type" value="Genomic_DNA"/>
</dbReference>